<feature type="transmembrane region" description="Helical" evidence="1">
    <location>
        <begin position="312"/>
        <end position="331"/>
    </location>
</feature>
<keyword evidence="1" id="KW-0472">Membrane</keyword>
<feature type="transmembrane region" description="Helical" evidence="1">
    <location>
        <begin position="257"/>
        <end position="281"/>
    </location>
</feature>
<protein>
    <submittedName>
        <fullName evidence="3">O-antigen polymerase</fullName>
    </submittedName>
</protein>
<feature type="transmembrane region" description="Helical" evidence="1">
    <location>
        <begin position="287"/>
        <end position="303"/>
    </location>
</feature>
<evidence type="ECO:0000313" key="3">
    <source>
        <dbReference type="EMBL" id="BAQ00634.1"/>
    </source>
</evidence>
<reference evidence="2" key="2">
    <citation type="journal article" date="2016" name="PLoS ONE">
        <title>Comparison of O-Antigen Gene Clusters of All O-Serogroups of Escherichia coli and Proposal for Adopting a New Nomenclature for O-Typing.</title>
        <authorList>
            <person name="DebRoy C."/>
            <person name="Fratamico P.M."/>
            <person name="Yan X."/>
            <person name="Baranzoni G."/>
            <person name="Liu Y."/>
            <person name="Needleman D.S."/>
            <person name="Tebbs R."/>
            <person name="O'Connell C.D."/>
            <person name="Allred A."/>
            <person name="Swimley M."/>
            <person name="Mwangi M."/>
            <person name="Kapur V."/>
            <person name="Raygoza Garay J.A."/>
            <person name="Roberts E.L."/>
            <person name="Katani R."/>
        </authorList>
    </citation>
    <scope>NUCLEOTIDE SEQUENCE</scope>
    <source>
        <strain evidence="2">Bi 626-42</strain>
    </source>
</reference>
<reference evidence="3" key="1">
    <citation type="journal article" date="2014" name="DNA Res.">
        <title>A complete view of the genetic diversity of the Escherichia coli O-antigen biosynthesis gene cluster.</title>
        <authorList>
            <person name="Iguchi A."/>
            <person name="Iyoda S."/>
            <person name="Kikuchi T."/>
            <person name="Ogura Y."/>
            <person name="Katsura K."/>
            <person name="Ohnishi M."/>
            <person name="Hayashi T."/>
            <person name="Thomson N.R."/>
        </authorList>
    </citation>
    <scope>NUCLEOTIDE SEQUENCE</scope>
    <source>
        <strain evidence="3">Bi626-42</strain>
    </source>
</reference>
<evidence type="ECO:0000256" key="1">
    <source>
        <dbReference type="SAM" id="Phobius"/>
    </source>
</evidence>
<accession>A0A0A8J2P0</accession>
<feature type="transmembrane region" description="Helical" evidence="1">
    <location>
        <begin position="86"/>
        <end position="107"/>
    </location>
</feature>
<feature type="transmembrane region" description="Helical" evidence="1">
    <location>
        <begin position="30"/>
        <end position="49"/>
    </location>
</feature>
<dbReference type="InterPro" id="IPR049458">
    <property type="entry name" value="EpsG-like"/>
</dbReference>
<feature type="transmembrane region" description="Helical" evidence="1">
    <location>
        <begin position="155"/>
        <end position="176"/>
    </location>
</feature>
<dbReference type="EMBL" id="AB811600">
    <property type="protein sequence ID" value="BAQ00634.1"/>
    <property type="molecule type" value="Genomic_DNA"/>
</dbReference>
<feature type="transmembrane region" description="Helical" evidence="1">
    <location>
        <begin position="6"/>
        <end position="23"/>
    </location>
</feature>
<name>A0A0A8J2P0_ECOLX</name>
<dbReference type="EMBL" id="KJ755558">
    <property type="protein sequence ID" value="AIG62543.1"/>
    <property type="molecule type" value="Genomic_DNA"/>
</dbReference>
<evidence type="ECO:0000313" key="2">
    <source>
        <dbReference type="EMBL" id="AIG62543.1"/>
    </source>
</evidence>
<organism evidence="3">
    <name type="scientific">Escherichia coli</name>
    <dbReference type="NCBI Taxonomy" id="562"/>
    <lineage>
        <taxon>Bacteria</taxon>
        <taxon>Pseudomonadati</taxon>
        <taxon>Pseudomonadota</taxon>
        <taxon>Gammaproteobacteria</taxon>
        <taxon>Enterobacterales</taxon>
        <taxon>Enterobacteriaceae</taxon>
        <taxon>Escherichia</taxon>
    </lineage>
</organism>
<sequence>MNHSYIYVYIFFVFLSFFELNDTNRARCDLYYAIQVIVLLLTMGLSYQIGVDWVEYERVYNGNSESLNNYEFGYIVLNNIANYLGASFWGFVILIKYTFFISLFLMVRKFSRLPVLTTTLILGLLFPFINDPLRQIISASILFFTIYFYNRPPKILGIIGGGVFHSTFIIIIIRYLKIFTKRSIVLIFVFVGVAILLFLKYGSFLGDGMLFRKLNFYMEYSSLSNLYGFALRFLLLSFIVFNIDVYKANCKFIRGDICYYFWIFSITYLWLEIIFVTFPLIPQRMRLYLLPFAFILLSNYLYYSRLTFTKNILAFICVIISFSSLCLFLDGPMGHFYSITDNIVLKYIQGFTNDKTYDANQFWINGI</sequence>
<gene>
    <name evidence="3" type="primary">wzy</name>
</gene>
<keyword evidence="1" id="KW-0812">Transmembrane</keyword>
<keyword evidence="1" id="KW-1133">Transmembrane helix</keyword>
<dbReference type="AlphaFoldDB" id="A0A0A8J2P0"/>
<feature type="transmembrane region" description="Helical" evidence="1">
    <location>
        <begin position="183"/>
        <end position="206"/>
    </location>
</feature>
<dbReference type="Pfam" id="PF14897">
    <property type="entry name" value="EpsG"/>
    <property type="match status" value="1"/>
</dbReference>
<proteinExistence type="predicted"/>
<feature type="transmembrane region" description="Helical" evidence="1">
    <location>
        <begin position="226"/>
        <end position="245"/>
    </location>
</feature>
<dbReference type="RefSeq" id="WP_001016823.1">
    <property type="nucleotide sequence ID" value="NZ_CAJSGF010000018.1"/>
</dbReference>